<dbReference type="RefSeq" id="WP_378975531.1">
    <property type="nucleotide sequence ID" value="NZ_JBHTBJ010000034.1"/>
</dbReference>
<gene>
    <name evidence="1" type="ORF">ACFQS1_31720</name>
</gene>
<evidence type="ECO:0000313" key="2">
    <source>
        <dbReference type="Proteomes" id="UP001596548"/>
    </source>
</evidence>
<dbReference type="InterPro" id="IPR010982">
    <property type="entry name" value="Lambda_DNA-bd_dom_sf"/>
</dbReference>
<reference evidence="2" key="1">
    <citation type="journal article" date="2019" name="Int. J. Syst. Evol. Microbiol.">
        <title>The Global Catalogue of Microorganisms (GCM) 10K type strain sequencing project: providing services to taxonomists for standard genome sequencing and annotation.</title>
        <authorList>
            <consortium name="The Broad Institute Genomics Platform"/>
            <consortium name="The Broad Institute Genome Sequencing Center for Infectious Disease"/>
            <person name="Wu L."/>
            <person name="Ma J."/>
        </authorList>
    </citation>
    <scope>NUCLEOTIDE SEQUENCE [LARGE SCALE GENOMIC DNA]</scope>
    <source>
        <strain evidence="2">XZYJT-10</strain>
    </source>
</reference>
<sequence>MNPPLARALRGAGIDTIDVAARLGVDPKTVQRWMAGRMPYPRHRDALARLTGWSPHDLWPALPRPVEPATQRDEVMIVYPHRSAVPPDSWSRLFGQAQQEIDILAYSALFLAEDIEISSLLRSKAEAGVRVRIALGEPAGKHIADRGGEEHIGDGMSARIRTALIGLRPVVAAGAELRLHDTVLYNSIYRADDELLVNTQVHGHPASHAPVLHLRRRSAEGMATTYLDSFERVWATGRESKA</sequence>
<dbReference type="SUPFAM" id="SSF56024">
    <property type="entry name" value="Phospholipase D/nuclease"/>
    <property type="match status" value="1"/>
</dbReference>
<protein>
    <submittedName>
        <fullName evidence="1">XRE family transcriptional regulator</fullName>
    </submittedName>
</protein>
<evidence type="ECO:0000313" key="1">
    <source>
        <dbReference type="EMBL" id="MFC7278571.1"/>
    </source>
</evidence>
<organism evidence="1 2">
    <name type="scientific">Paractinoplanes rhizophilus</name>
    <dbReference type="NCBI Taxonomy" id="1416877"/>
    <lineage>
        <taxon>Bacteria</taxon>
        <taxon>Bacillati</taxon>
        <taxon>Actinomycetota</taxon>
        <taxon>Actinomycetes</taxon>
        <taxon>Micromonosporales</taxon>
        <taxon>Micromonosporaceae</taxon>
        <taxon>Paractinoplanes</taxon>
    </lineage>
</organism>
<dbReference type="Proteomes" id="UP001596548">
    <property type="component" value="Unassembled WGS sequence"/>
</dbReference>
<comment type="caution">
    <text evidence="1">The sequence shown here is derived from an EMBL/GenBank/DDBJ whole genome shotgun (WGS) entry which is preliminary data.</text>
</comment>
<keyword evidence="2" id="KW-1185">Reference proteome</keyword>
<dbReference type="EMBL" id="JBHTBJ010000034">
    <property type="protein sequence ID" value="MFC7278571.1"/>
    <property type="molecule type" value="Genomic_DNA"/>
</dbReference>
<name>A0ABW2I082_9ACTN</name>
<dbReference type="Gene3D" id="1.10.260.40">
    <property type="entry name" value="lambda repressor-like DNA-binding domains"/>
    <property type="match status" value="1"/>
</dbReference>
<proteinExistence type="predicted"/>
<accession>A0ABW2I082</accession>